<dbReference type="SMART" id="SM00913">
    <property type="entry name" value="IBN_N"/>
    <property type="match status" value="1"/>
</dbReference>
<dbReference type="PROSITE" id="PS50166">
    <property type="entry name" value="IMPORTIN_B_NT"/>
    <property type="match status" value="1"/>
</dbReference>
<evidence type="ECO:0000256" key="5">
    <source>
        <dbReference type="ARBA" id="ARBA00022737"/>
    </source>
</evidence>
<sequence length="1094" mass="118994">MDPNFVQGLHNLLVQTTSNDTVVLKAATAQLNQDYYKNPACISALASIITSSPDQAIRQLAAVELRKRVAYNSGNLWTLISQDEREQIKTKFPELILGESSNPVRHSAARVVAAIAAIEVPMGTWPQLLPFLQQTCTSPNASHREVGMFMLYTALENIVEGFQDQLTSLFQLFSQTLADPDSLEVRITTARAMGVIAQFIDADEKAYLAQFQALLPGMIQVIGQCVESSNEAGARNLFDVLETLLILVGATSSTLCYHLLNKILQEVPLLSKVIPDLVEFLLRCGGNRAYDGELRILALNALNWTVQYKKSKLQSFGLAPSILEHLMPLTTEEEPEDVDEDAPSRSALRIIDGLATNLPPMQVFPALRTLIVQYFSSQDPAQRRGAMLALGIAVEGCSEFMTPLMGEVWPIIEAGLQDIDASVRKATCIAVSCFCEWLEEECVAKHTVLIPAIMNLINDSATQRSACTALDALLEILADVIDQYLQLIMERLSGLLETAPIPVKSVVTGAIGSAAHASKEKFIPYFEPTMQRLQHFLVLTGEGEEIELRGITMDAVGTFAEAVGKDHFRPYFPTMMTQAFEGIEMGSARLRECSFLFFGVMARVFGDEFAGYLPQVVPPLIASCTQDEGTEEDPNSAFNSGLSASNAIPVSDEADVNGLPTEELEDVDLDKLLDVNSAIAVEKEIAADTIGMLFNATQAHFLPYVEQCTLELVKLLAHYYEGIRKSALDSLLEIVRTFYDLSDHQDWEAGATTVALAPTVKDLIGHVLPALMEMYETEDNKSVVSALCVHLAETINKIGPAFVEGQLEPICGIAIQILEQKAFCQQDPDQDEEEEAPEAQAEYDSVLVSSAGDLVAALANALGGDFAPAFGRFFPLIAKYYKKNRSLSDRSSAIGCLAEIIAGMKNAVSPSTEPLLELFYQALSDTDAEVLSNAAFAVGLLTEYSEVDLSPQYLHLLGALRPLFVVTSDSPASKLNAKDNAAGAVARLIVRNTAAVPLDQVLPVFVEALPLKNDYLENRPVFRAIFHLVQTNGAVLGPYMDQLLRVFAVVLDPNGPDQVGDDIRAELIQLIGVVNAQDPAKIQAAGLSAFVPGA</sequence>
<organism evidence="9 10">
    <name type="scientific">Lentinula lateritia</name>
    <dbReference type="NCBI Taxonomy" id="40482"/>
    <lineage>
        <taxon>Eukaryota</taxon>
        <taxon>Fungi</taxon>
        <taxon>Dikarya</taxon>
        <taxon>Basidiomycota</taxon>
        <taxon>Agaricomycotina</taxon>
        <taxon>Agaricomycetes</taxon>
        <taxon>Agaricomycetidae</taxon>
        <taxon>Agaricales</taxon>
        <taxon>Marasmiineae</taxon>
        <taxon>Omphalotaceae</taxon>
        <taxon>Lentinula</taxon>
    </lineage>
</organism>
<keyword evidence="4" id="KW-0963">Cytoplasm</keyword>
<dbReference type="Pfam" id="PF25574">
    <property type="entry name" value="TPR_IMB1"/>
    <property type="match status" value="1"/>
</dbReference>
<comment type="subcellular location">
    <subcellularLocation>
        <location evidence="2">Cytoplasm</location>
    </subcellularLocation>
    <subcellularLocation>
        <location evidence="1">Nucleus</location>
    </subcellularLocation>
</comment>
<name>A0ABQ8V295_9AGAR</name>
<dbReference type="EMBL" id="JANVFT010000091">
    <property type="protein sequence ID" value="KAJ4470492.1"/>
    <property type="molecule type" value="Genomic_DNA"/>
</dbReference>
<proteinExistence type="predicted"/>
<evidence type="ECO:0000259" key="8">
    <source>
        <dbReference type="PROSITE" id="PS50166"/>
    </source>
</evidence>
<evidence type="ECO:0000256" key="3">
    <source>
        <dbReference type="ARBA" id="ARBA00022448"/>
    </source>
</evidence>
<evidence type="ECO:0000256" key="7">
    <source>
        <dbReference type="ARBA" id="ARBA00023242"/>
    </source>
</evidence>
<accession>A0ABQ8V295</accession>
<dbReference type="InterPro" id="IPR001494">
    <property type="entry name" value="Importin-beta_N"/>
</dbReference>
<dbReference type="Gene3D" id="1.25.10.10">
    <property type="entry name" value="Leucine-rich Repeat Variant"/>
    <property type="match status" value="1"/>
</dbReference>
<keyword evidence="6" id="KW-0653">Protein transport</keyword>
<reference evidence="9" key="1">
    <citation type="submission" date="2022-08" db="EMBL/GenBank/DDBJ databases">
        <title>A Global Phylogenomic Analysis of the Shiitake Genus Lentinula.</title>
        <authorList>
            <consortium name="DOE Joint Genome Institute"/>
            <person name="Sierra-Patev S."/>
            <person name="Min B."/>
            <person name="Naranjo-Ortiz M."/>
            <person name="Looney B."/>
            <person name="Konkel Z."/>
            <person name="Slot J.C."/>
            <person name="Sakamoto Y."/>
            <person name="Steenwyk J.L."/>
            <person name="Rokas A."/>
            <person name="Carro J."/>
            <person name="Camarero S."/>
            <person name="Ferreira P."/>
            <person name="Molpeceres G."/>
            <person name="Ruiz-Duenas F.J."/>
            <person name="Serrano A."/>
            <person name="Henrissat B."/>
            <person name="Drula E."/>
            <person name="Hughes K.W."/>
            <person name="Mata J.L."/>
            <person name="Ishikawa N.K."/>
            <person name="Vargas-Isla R."/>
            <person name="Ushijima S."/>
            <person name="Smith C.A."/>
            <person name="Ahrendt S."/>
            <person name="Andreopoulos W."/>
            <person name="He G."/>
            <person name="Labutti K."/>
            <person name="Lipzen A."/>
            <person name="Ng V."/>
            <person name="Riley R."/>
            <person name="Sandor L."/>
            <person name="Barry K."/>
            <person name="Martinez A.T."/>
            <person name="Xiao Y."/>
            <person name="Gibbons J.G."/>
            <person name="Terashima K."/>
            <person name="Grigoriev I.V."/>
            <person name="Hibbett D.S."/>
        </authorList>
    </citation>
    <scope>NUCLEOTIDE SEQUENCE</scope>
    <source>
        <strain evidence="9">RHP3577 ss4</strain>
    </source>
</reference>
<dbReference type="SUPFAM" id="SSF48371">
    <property type="entry name" value="ARM repeat"/>
    <property type="match status" value="2"/>
</dbReference>
<dbReference type="InterPro" id="IPR058584">
    <property type="entry name" value="IMB1_TNPO1-like_TPR"/>
</dbReference>
<gene>
    <name evidence="9" type="ORF">C8R41DRAFT_615092</name>
</gene>
<dbReference type="InterPro" id="IPR057672">
    <property type="entry name" value="TPR_IPO4/5"/>
</dbReference>
<keyword evidence="3" id="KW-0813">Transport</keyword>
<evidence type="ECO:0000313" key="10">
    <source>
        <dbReference type="Proteomes" id="UP001150217"/>
    </source>
</evidence>
<dbReference type="Proteomes" id="UP001150217">
    <property type="component" value="Unassembled WGS sequence"/>
</dbReference>
<dbReference type="Pfam" id="PF03810">
    <property type="entry name" value="IBN_N"/>
    <property type="match status" value="1"/>
</dbReference>
<feature type="domain" description="Importin N-terminal" evidence="8">
    <location>
        <begin position="27"/>
        <end position="98"/>
    </location>
</feature>
<dbReference type="PANTHER" id="PTHR10527">
    <property type="entry name" value="IMPORTIN BETA"/>
    <property type="match status" value="1"/>
</dbReference>
<dbReference type="InterPro" id="IPR016024">
    <property type="entry name" value="ARM-type_fold"/>
</dbReference>
<evidence type="ECO:0000256" key="4">
    <source>
        <dbReference type="ARBA" id="ARBA00022490"/>
    </source>
</evidence>
<keyword evidence="10" id="KW-1185">Reference proteome</keyword>
<evidence type="ECO:0000313" key="9">
    <source>
        <dbReference type="EMBL" id="KAJ4470492.1"/>
    </source>
</evidence>
<evidence type="ECO:0000256" key="2">
    <source>
        <dbReference type="ARBA" id="ARBA00004496"/>
    </source>
</evidence>
<keyword evidence="5" id="KW-0677">Repeat</keyword>
<keyword evidence="7" id="KW-0539">Nucleus</keyword>
<evidence type="ECO:0000256" key="6">
    <source>
        <dbReference type="ARBA" id="ARBA00022927"/>
    </source>
</evidence>
<dbReference type="InterPro" id="IPR011989">
    <property type="entry name" value="ARM-like"/>
</dbReference>
<dbReference type="Pfam" id="PF25780">
    <property type="entry name" value="TPR_IPO5"/>
    <property type="match status" value="1"/>
</dbReference>
<evidence type="ECO:0000256" key="1">
    <source>
        <dbReference type="ARBA" id="ARBA00004123"/>
    </source>
</evidence>
<protein>
    <submittedName>
        <fullName evidence="9">Armadillo-type protein</fullName>
    </submittedName>
</protein>
<comment type="caution">
    <text evidence="9">The sequence shown here is derived from an EMBL/GenBank/DDBJ whole genome shotgun (WGS) entry which is preliminary data.</text>
</comment>
<dbReference type="InterPro" id="IPR040122">
    <property type="entry name" value="Importin_beta"/>
</dbReference>